<evidence type="ECO:0000313" key="2">
    <source>
        <dbReference type="Proteomes" id="UP000479293"/>
    </source>
</evidence>
<protein>
    <submittedName>
        <fullName evidence="1">Uncharacterized protein</fullName>
    </submittedName>
</protein>
<organism evidence="1 2">
    <name type="scientific">Salmonirosea aquatica</name>
    <dbReference type="NCBI Taxonomy" id="2654236"/>
    <lineage>
        <taxon>Bacteria</taxon>
        <taxon>Pseudomonadati</taxon>
        <taxon>Bacteroidota</taxon>
        <taxon>Cytophagia</taxon>
        <taxon>Cytophagales</taxon>
        <taxon>Spirosomataceae</taxon>
        <taxon>Salmonirosea</taxon>
    </lineage>
</organism>
<dbReference type="EMBL" id="WHLY01000002">
    <property type="protein sequence ID" value="MPR36591.1"/>
    <property type="molecule type" value="Genomic_DNA"/>
</dbReference>
<name>A0A7C9FQ99_9BACT</name>
<dbReference type="RefSeq" id="WP_152764638.1">
    <property type="nucleotide sequence ID" value="NZ_WHLY01000002.1"/>
</dbReference>
<gene>
    <name evidence="1" type="ORF">GBK04_25425</name>
</gene>
<comment type="caution">
    <text evidence="1">The sequence shown here is derived from an EMBL/GenBank/DDBJ whole genome shotgun (WGS) entry which is preliminary data.</text>
</comment>
<sequence>MIIQIEVWKGGLHLIDSSDRPQEQITAPSPPPVVSEAILERAGFVRSSPTDRRATIRLLPADKALNPVIYVTDRYFLSGGLCPVLVAMPGHFHARIGALQWTLRSESDFRHWLAGPVSHYCTYKIER</sequence>
<keyword evidence="2" id="KW-1185">Reference proteome</keyword>
<proteinExistence type="predicted"/>
<reference evidence="1 2" key="1">
    <citation type="submission" date="2019-10" db="EMBL/GenBank/DDBJ databases">
        <title>Draft Genome Sequence of Cytophagaceae sp. SJW1-29.</title>
        <authorList>
            <person name="Choi A."/>
        </authorList>
    </citation>
    <scope>NUCLEOTIDE SEQUENCE [LARGE SCALE GENOMIC DNA]</scope>
    <source>
        <strain evidence="1 2">SJW1-29</strain>
    </source>
</reference>
<evidence type="ECO:0000313" key="1">
    <source>
        <dbReference type="EMBL" id="MPR36591.1"/>
    </source>
</evidence>
<accession>A0A7C9FQ99</accession>
<dbReference type="Proteomes" id="UP000479293">
    <property type="component" value="Unassembled WGS sequence"/>
</dbReference>
<dbReference type="AlphaFoldDB" id="A0A7C9FQ99"/>